<sequence>MFGSVGTSANPLYVKCLYCSFWDIVTGLKWVGYLKPKVREVILESPTIQFYEKLNLFCTLPDDKMLKYTPIINAKLADTKKLRDRYLGYLEDAATQSKINMGEVLALNYII</sequence>
<protein>
    <submittedName>
        <fullName evidence="1">Uncharacterized protein</fullName>
    </submittedName>
</protein>
<dbReference type="EMBL" id="CAJPIZ010008599">
    <property type="protein sequence ID" value="CAG2111264.1"/>
    <property type="molecule type" value="Genomic_DNA"/>
</dbReference>
<organism evidence="1">
    <name type="scientific">Medioppia subpectinata</name>
    <dbReference type="NCBI Taxonomy" id="1979941"/>
    <lineage>
        <taxon>Eukaryota</taxon>
        <taxon>Metazoa</taxon>
        <taxon>Ecdysozoa</taxon>
        <taxon>Arthropoda</taxon>
        <taxon>Chelicerata</taxon>
        <taxon>Arachnida</taxon>
        <taxon>Acari</taxon>
        <taxon>Acariformes</taxon>
        <taxon>Sarcoptiformes</taxon>
        <taxon>Oribatida</taxon>
        <taxon>Brachypylina</taxon>
        <taxon>Oppioidea</taxon>
        <taxon>Oppiidae</taxon>
        <taxon>Medioppia</taxon>
    </lineage>
</organism>
<name>A0A7R9Q3C6_9ACAR</name>
<evidence type="ECO:0000313" key="1">
    <source>
        <dbReference type="EMBL" id="CAD7630834.1"/>
    </source>
</evidence>
<reference evidence="1" key="1">
    <citation type="submission" date="2020-11" db="EMBL/GenBank/DDBJ databases">
        <authorList>
            <person name="Tran Van P."/>
        </authorList>
    </citation>
    <scope>NUCLEOTIDE SEQUENCE</scope>
</reference>
<dbReference type="Proteomes" id="UP000759131">
    <property type="component" value="Unassembled WGS sequence"/>
</dbReference>
<evidence type="ECO:0000313" key="2">
    <source>
        <dbReference type="Proteomes" id="UP000759131"/>
    </source>
</evidence>
<proteinExistence type="predicted"/>
<dbReference type="EMBL" id="OC863174">
    <property type="protein sequence ID" value="CAD7630834.1"/>
    <property type="molecule type" value="Genomic_DNA"/>
</dbReference>
<dbReference type="AlphaFoldDB" id="A0A7R9Q3C6"/>
<gene>
    <name evidence="1" type="ORF">OSB1V03_LOCUS11245</name>
</gene>
<keyword evidence="2" id="KW-1185">Reference proteome</keyword>
<accession>A0A7R9Q3C6</accession>